<dbReference type="GO" id="GO:0003700">
    <property type="term" value="F:DNA-binding transcription factor activity"/>
    <property type="evidence" value="ECO:0007669"/>
    <property type="project" value="InterPro"/>
</dbReference>
<dbReference type="EMBL" id="CP000283">
    <property type="protein sequence ID" value="ABE39375.1"/>
    <property type="molecule type" value="Genomic_DNA"/>
</dbReference>
<dbReference type="SMART" id="SM00347">
    <property type="entry name" value="HTH_MARR"/>
    <property type="match status" value="1"/>
</dbReference>
<organism evidence="2 3">
    <name type="scientific">Rhodopseudomonas palustris (strain BisB5)</name>
    <dbReference type="NCBI Taxonomy" id="316057"/>
    <lineage>
        <taxon>Bacteria</taxon>
        <taxon>Pseudomonadati</taxon>
        <taxon>Pseudomonadota</taxon>
        <taxon>Alphaproteobacteria</taxon>
        <taxon>Hyphomicrobiales</taxon>
        <taxon>Nitrobacteraceae</taxon>
        <taxon>Rhodopseudomonas</taxon>
    </lineage>
</organism>
<reference evidence="2 3" key="1">
    <citation type="submission" date="2006-03" db="EMBL/GenBank/DDBJ databases">
        <title>Complete sequence of Rhodopseudomonas palustris BisB5.</title>
        <authorList>
            <consortium name="US DOE Joint Genome Institute"/>
            <person name="Copeland A."/>
            <person name="Lucas S."/>
            <person name="Lapidus A."/>
            <person name="Barry K."/>
            <person name="Detter J.C."/>
            <person name="Glavina del Rio T."/>
            <person name="Hammon N."/>
            <person name="Israni S."/>
            <person name="Dalin E."/>
            <person name="Tice H."/>
            <person name="Pitluck S."/>
            <person name="Chain P."/>
            <person name="Malfatti S."/>
            <person name="Shin M."/>
            <person name="Vergez L."/>
            <person name="Schmutz J."/>
            <person name="Larimer F."/>
            <person name="Land M."/>
            <person name="Hauser L."/>
            <person name="Pelletier D.A."/>
            <person name="Kyrpides N."/>
            <person name="Lykidis A."/>
            <person name="Oda Y."/>
            <person name="Harwood C.S."/>
            <person name="Richardson P."/>
        </authorList>
    </citation>
    <scope>NUCLEOTIDE SEQUENCE [LARGE SCALE GENOMIC DNA]</scope>
    <source>
        <strain evidence="2 3">BisB5</strain>
    </source>
</reference>
<dbReference type="InterPro" id="IPR036388">
    <property type="entry name" value="WH-like_DNA-bd_sf"/>
</dbReference>
<evidence type="ECO:0000313" key="3">
    <source>
        <dbReference type="Proteomes" id="UP000001818"/>
    </source>
</evidence>
<dbReference type="Proteomes" id="UP000001818">
    <property type="component" value="Chromosome"/>
</dbReference>
<dbReference type="STRING" id="316057.RPD_2140"/>
<evidence type="ECO:0000313" key="2">
    <source>
        <dbReference type="EMBL" id="ABE39375.1"/>
    </source>
</evidence>
<dbReference type="eggNOG" id="COG1846">
    <property type="taxonomic scope" value="Bacteria"/>
</dbReference>
<name>Q138W4_RHOPS</name>
<dbReference type="AlphaFoldDB" id="Q138W4"/>
<dbReference type="PANTHER" id="PTHR33164">
    <property type="entry name" value="TRANSCRIPTIONAL REGULATOR, MARR FAMILY"/>
    <property type="match status" value="1"/>
</dbReference>
<proteinExistence type="predicted"/>
<feature type="domain" description="HTH marR-type" evidence="1">
    <location>
        <begin position="26"/>
        <end position="165"/>
    </location>
</feature>
<protein>
    <submittedName>
        <fullName evidence="2">Regulatory protein, MarR</fullName>
    </submittedName>
</protein>
<sequence length="173" mass="19226">MRHGPPEFDPMDVGFTNCGDKTKRSDKHLMWNLMAVSSSLVRVAELLGRRLGITGSQWLLLEAIRFLSRGDGVPVGEAAALLDVKGSFISFQARSLEERGFLCRKQSGRDKRVFLLSLTENAEAKLGSLEAVLFSIEPLLRGGLDDDAIRETANRLDGMRRRLARARGRAKEN</sequence>
<dbReference type="KEGG" id="rpd:RPD_2140"/>
<dbReference type="HOGENOM" id="CLU_120477_0_0_5"/>
<dbReference type="Gene3D" id="1.10.10.10">
    <property type="entry name" value="Winged helix-like DNA-binding domain superfamily/Winged helix DNA-binding domain"/>
    <property type="match status" value="1"/>
</dbReference>
<gene>
    <name evidence="2" type="ordered locus">RPD_2140</name>
</gene>
<dbReference type="InterPro" id="IPR000835">
    <property type="entry name" value="HTH_MarR-typ"/>
</dbReference>
<dbReference type="GO" id="GO:0006950">
    <property type="term" value="P:response to stress"/>
    <property type="evidence" value="ECO:0007669"/>
    <property type="project" value="TreeGrafter"/>
</dbReference>
<dbReference type="InterPro" id="IPR036390">
    <property type="entry name" value="WH_DNA-bd_sf"/>
</dbReference>
<dbReference type="PANTHER" id="PTHR33164:SF101">
    <property type="entry name" value="TRANSCRIPTIONAL REPRESSOR MPRA"/>
    <property type="match status" value="1"/>
</dbReference>
<dbReference type="InterPro" id="IPR039422">
    <property type="entry name" value="MarR/SlyA-like"/>
</dbReference>
<accession>Q138W4</accession>
<evidence type="ECO:0000259" key="1">
    <source>
        <dbReference type="PROSITE" id="PS50995"/>
    </source>
</evidence>
<dbReference type="SUPFAM" id="SSF46785">
    <property type="entry name" value="Winged helix' DNA-binding domain"/>
    <property type="match status" value="1"/>
</dbReference>
<dbReference type="BioCyc" id="RPAL316057:RPD_RS10755-MONOMER"/>
<dbReference type="PROSITE" id="PS50995">
    <property type="entry name" value="HTH_MARR_2"/>
    <property type="match status" value="1"/>
</dbReference>